<feature type="region of interest" description="Disordered" evidence="1">
    <location>
        <begin position="101"/>
        <end position="137"/>
    </location>
</feature>
<evidence type="ECO:0000313" key="2">
    <source>
        <dbReference type="EMBL" id="KAK5896349.1"/>
    </source>
</evidence>
<name>A0AAN8H1Y2_CHAGU</name>
<gene>
    <name evidence="2" type="ORF">CgunFtcFv8_009959</name>
</gene>
<accession>A0AAN8H1Y2</accession>
<evidence type="ECO:0000313" key="3">
    <source>
        <dbReference type="Proteomes" id="UP001331515"/>
    </source>
</evidence>
<dbReference type="Proteomes" id="UP001331515">
    <property type="component" value="Unassembled WGS sequence"/>
</dbReference>
<sequence length="137" mass="14834">MWAFRVSGAPPCLHGGLRLFSLPRNVLQIPGEPPGNKPPGIQGLLSCFWGSGRSSHGPPQQVQMKPCRSLCFGSEAELPQQTAPRTCRGIHFDIRYGPRFSSRCGSVNGSSSTNQEPGELLERHTGEPSGHQTGDRK</sequence>
<protein>
    <submittedName>
        <fullName evidence="2">Uncharacterized protein</fullName>
    </submittedName>
</protein>
<proteinExistence type="predicted"/>
<reference evidence="2 3" key="1">
    <citation type="journal article" date="2023" name="Mol. Biol. Evol.">
        <title>Genomics of Secondarily Temperate Adaptation in the Only Non-Antarctic Icefish.</title>
        <authorList>
            <person name="Rivera-Colon A.G."/>
            <person name="Rayamajhi N."/>
            <person name="Minhas B.F."/>
            <person name="Madrigal G."/>
            <person name="Bilyk K.T."/>
            <person name="Yoon V."/>
            <person name="Hune M."/>
            <person name="Gregory S."/>
            <person name="Cheng C.H.C."/>
            <person name="Catchen J.M."/>
        </authorList>
    </citation>
    <scope>NUCLEOTIDE SEQUENCE [LARGE SCALE GENOMIC DNA]</scope>
    <source>
        <tissue evidence="2">White muscle</tissue>
    </source>
</reference>
<dbReference type="EMBL" id="JAURVH010001534">
    <property type="protein sequence ID" value="KAK5896349.1"/>
    <property type="molecule type" value="Genomic_DNA"/>
</dbReference>
<feature type="compositionally biased region" description="Low complexity" evidence="1">
    <location>
        <begin position="101"/>
        <end position="112"/>
    </location>
</feature>
<comment type="caution">
    <text evidence="2">The sequence shown here is derived from an EMBL/GenBank/DDBJ whole genome shotgun (WGS) entry which is preliminary data.</text>
</comment>
<keyword evidence="3" id="KW-1185">Reference proteome</keyword>
<organism evidence="2 3">
    <name type="scientific">Champsocephalus gunnari</name>
    <name type="common">Mackerel icefish</name>
    <dbReference type="NCBI Taxonomy" id="52237"/>
    <lineage>
        <taxon>Eukaryota</taxon>
        <taxon>Metazoa</taxon>
        <taxon>Chordata</taxon>
        <taxon>Craniata</taxon>
        <taxon>Vertebrata</taxon>
        <taxon>Euteleostomi</taxon>
        <taxon>Actinopterygii</taxon>
        <taxon>Neopterygii</taxon>
        <taxon>Teleostei</taxon>
        <taxon>Neoteleostei</taxon>
        <taxon>Acanthomorphata</taxon>
        <taxon>Eupercaria</taxon>
        <taxon>Perciformes</taxon>
        <taxon>Notothenioidei</taxon>
        <taxon>Channichthyidae</taxon>
        <taxon>Champsocephalus</taxon>
    </lineage>
</organism>
<evidence type="ECO:0000256" key="1">
    <source>
        <dbReference type="SAM" id="MobiDB-lite"/>
    </source>
</evidence>
<dbReference type="AlphaFoldDB" id="A0AAN8H1Y2"/>